<keyword evidence="2" id="KW-1185">Reference proteome</keyword>
<dbReference type="Proteomes" id="UP000269154">
    <property type="component" value="Unassembled WGS sequence"/>
</dbReference>
<dbReference type="EMBL" id="RCBY01000110">
    <property type="protein sequence ID" value="RQH37045.1"/>
    <property type="molecule type" value="Genomic_DNA"/>
</dbReference>
<dbReference type="AlphaFoldDB" id="A0A3N6NLL4"/>
<gene>
    <name evidence="1" type="ORF">D5R40_18585</name>
</gene>
<evidence type="ECO:0000313" key="1">
    <source>
        <dbReference type="EMBL" id="RQH37045.1"/>
    </source>
</evidence>
<evidence type="ECO:0000313" key="2">
    <source>
        <dbReference type="Proteomes" id="UP000269154"/>
    </source>
</evidence>
<dbReference type="OrthoDB" id="484836at2"/>
<sequence length="198" mass="23198">MNESNLSFESSDNERSLEDIVWTIEMSQGQFCLILALCDSTKLRDNMAQKLQEICPNIEEIFLKSSDTLIYPQLKDINSQKHPSAIMVRGFESVTNIDRMLISLNQLREELWKSFKFPIILWINGEIAKKMIRLTPDIESWASITNFSSFSGKEIDYRQERVDIFHNNQGSEDSDQLNNNNFLIELFSRFYVLQELRK</sequence>
<comment type="caution">
    <text evidence="1">The sequence shown here is derived from an EMBL/GenBank/DDBJ whole genome shotgun (WGS) entry which is preliminary data.</text>
</comment>
<dbReference type="RefSeq" id="WP_124146843.1">
    <property type="nucleotide sequence ID" value="NZ_CAWOKI010000203.1"/>
</dbReference>
<name>A0A3N6NLL4_9CYAN</name>
<reference evidence="1 2" key="1">
    <citation type="journal article" date="2018" name="ACS Chem. Biol.">
        <title>Ketoreductase domain dysfunction expands chemodiversity: malyngamide biosynthesis in the cyanobacterium Okeania hirsuta.</title>
        <authorList>
            <person name="Moss N.A."/>
            <person name="Leao T."/>
            <person name="Rankin M."/>
            <person name="McCullough T.M."/>
            <person name="Qu P."/>
            <person name="Korobeynikov A."/>
            <person name="Smith J.L."/>
            <person name="Gerwick L."/>
            <person name="Gerwick W.H."/>
        </authorList>
    </citation>
    <scope>NUCLEOTIDE SEQUENCE [LARGE SCALE GENOMIC DNA]</scope>
    <source>
        <strain evidence="1 2">PAB10Feb10-1</strain>
    </source>
</reference>
<proteinExistence type="predicted"/>
<protein>
    <submittedName>
        <fullName evidence="1">Uncharacterized protein</fullName>
    </submittedName>
</protein>
<accession>A0A3N6NLL4</accession>
<organism evidence="1 2">
    <name type="scientific">Okeania hirsuta</name>
    <dbReference type="NCBI Taxonomy" id="1458930"/>
    <lineage>
        <taxon>Bacteria</taxon>
        <taxon>Bacillati</taxon>
        <taxon>Cyanobacteriota</taxon>
        <taxon>Cyanophyceae</taxon>
        <taxon>Oscillatoriophycideae</taxon>
        <taxon>Oscillatoriales</taxon>
        <taxon>Microcoleaceae</taxon>
        <taxon>Okeania</taxon>
    </lineage>
</organism>